<dbReference type="RefSeq" id="WP_206572770.1">
    <property type="nucleotide sequence ID" value="NZ_JAFKCV010000002.1"/>
</dbReference>
<feature type="chain" id="PRO_5036679799" description="Nudix hydrolase domain-containing protein" evidence="1">
    <location>
        <begin position="20"/>
        <end position="185"/>
    </location>
</feature>
<sequence>MLRLLTLLIALLGAQALCAKQDVTPSTFHRLLVFNHSNELLVVKIKDRELWVTPGWYQDQENTIRQGLTELAGSYGLKIVDPSLRGVFVLLMGQQQKTSTRLIHVAIVQKPDIQLPEGIDQARWLPVDQALELINLPHIRYKIEQITAHPDTVWGGTQKMHWEDGVNKFEVVEEFYPLFSVGAGK</sequence>
<dbReference type="SUPFAM" id="SSF55811">
    <property type="entry name" value="Nudix"/>
    <property type="match status" value="1"/>
</dbReference>
<gene>
    <name evidence="2" type="ORF">J0A66_05490</name>
</gene>
<dbReference type="AlphaFoldDB" id="A0A939DL66"/>
<name>A0A939DL66_9ALTE</name>
<evidence type="ECO:0000256" key="1">
    <source>
        <dbReference type="SAM" id="SignalP"/>
    </source>
</evidence>
<accession>A0A939DL66</accession>
<dbReference type="EMBL" id="JAFKCV010000002">
    <property type="protein sequence ID" value="MBN7824677.1"/>
    <property type="molecule type" value="Genomic_DNA"/>
</dbReference>
<dbReference type="Proteomes" id="UP000664654">
    <property type="component" value="Unassembled WGS sequence"/>
</dbReference>
<comment type="caution">
    <text evidence="2">The sequence shown here is derived from an EMBL/GenBank/DDBJ whole genome shotgun (WGS) entry which is preliminary data.</text>
</comment>
<protein>
    <recommendedName>
        <fullName evidence="4">Nudix hydrolase domain-containing protein</fullName>
    </recommendedName>
</protein>
<evidence type="ECO:0000313" key="3">
    <source>
        <dbReference type="Proteomes" id="UP000664654"/>
    </source>
</evidence>
<keyword evidence="1" id="KW-0732">Signal</keyword>
<keyword evidence="3" id="KW-1185">Reference proteome</keyword>
<feature type="signal peptide" evidence="1">
    <location>
        <begin position="1"/>
        <end position="19"/>
    </location>
</feature>
<proteinExistence type="predicted"/>
<reference evidence="2" key="1">
    <citation type="submission" date="2021-03" db="EMBL/GenBank/DDBJ databases">
        <title>novel species isolated from a fishpond in China.</title>
        <authorList>
            <person name="Lu H."/>
            <person name="Cai Z."/>
        </authorList>
    </citation>
    <scope>NUCLEOTIDE SEQUENCE</scope>
    <source>
        <strain evidence="2">JCM 30855</strain>
    </source>
</reference>
<dbReference type="InterPro" id="IPR015797">
    <property type="entry name" value="NUDIX_hydrolase-like_dom_sf"/>
</dbReference>
<evidence type="ECO:0000313" key="2">
    <source>
        <dbReference type="EMBL" id="MBN7824677.1"/>
    </source>
</evidence>
<organism evidence="2 3">
    <name type="scientific">Bowmanella dokdonensis</name>
    <dbReference type="NCBI Taxonomy" id="751969"/>
    <lineage>
        <taxon>Bacteria</taxon>
        <taxon>Pseudomonadati</taxon>
        <taxon>Pseudomonadota</taxon>
        <taxon>Gammaproteobacteria</taxon>
        <taxon>Alteromonadales</taxon>
        <taxon>Alteromonadaceae</taxon>
        <taxon>Bowmanella</taxon>
    </lineage>
</organism>
<evidence type="ECO:0008006" key="4">
    <source>
        <dbReference type="Google" id="ProtNLM"/>
    </source>
</evidence>
<dbReference type="Gene3D" id="3.90.79.10">
    <property type="entry name" value="Nucleoside Triphosphate Pyrophosphohydrolase"/>
    <property type="match status" value="1"/>
</dbReference>